<comment type="caution">
    <text evidence="1">The sequence shown here is derived from an EMBL/GenBank/DDBJ whole genome shotgun (WGS) entry which is preliminary data.</text>
</comment>
<gene>
    <name evidence="1" type="ORF">CDAR_479771</name>
</gene>
<evidence type="ECO:0000313" key="1">
    <source>
        <dbReference type="EMBL" id="GIY36130.1"/>
    </source>
</evidence>
<dbReference type="EMBL" id="BPLQ01008249">
    <property type="protein sequence ID" value="GIY36130.1"/>
    <property type="molecule type" value="Genomic_DNA"/>
</dbReference>
<evidence type="ECO:0000313" key="2">
    <source>
        <dbReference type="Proteomes" id="UP001054837"/>
    </source>
</evidence>
<sequence>MLAPSPSNFFCLMSAYKSRRLSCGTVDNISSQKTRTSQLSSSWQEDTRSCPKLACYYKQSFPKGAICFVCASLSVIFIEQPFFDFVPSLLMSPGCPVTWHHVILK</sequence>
<name>A0AAV4SQV2_9ARAC</name>
<keyword evidence="2" id="KW-1185">Reference proteome</keyword>
<dbReference type="AlphaFoldDB" id="A0AAV4SQV2"/>
<proteinExistence type="predicted"/>
<dbReference type="Proteomes" id="UP001054837">
    <property type="component" value="Unassembled WGS sequence"/>
</dbReference>
<accession>A0AAV4SQV2</accession>
<protein>
    <submittedName>
        <fullName evidence="1">Uncharacterized protein</fullName>
    </submittedName>
</protein>
<reference evidence="1 2" key="1">
    <citation type="submission" date="2021-06" db="EMBL/GenBank/DDBJ databases">
        <title>Caerostris darwini draft genome.</title>
        <authorList>
            <person name="Kono N."/>
            <person name="Arakawa K."/>
        </authorList>
    </citation>
    <scope>NUCLEOTIDE SEQUENCE [LARGE SCALE GENOMIC DNA]</scope>
</reference>
<organism evidence="1 2">
    <name type="scientific">Caerostris darwini</name>
    <dbReference type="NCBI Taxonomy" id="1538125"/>
    <lineage>
        <taxon>Eukaryota</taxon>
        <taxon>Metazoa</taxon>
        <taxon>Ecdysozoa</taxon>
        <taxon>Arthropoda</taxon>
        <taxon>Chelicerata</taxon>
        <taxon>Arachnida</taxon>
        <taxon>Araneae</taxon>
        <taxon>Araneomorphae</taxon>
        <taxon>Entelegynae</taxon>
        <taxon>Araneoidea</taxon>
        <taxon>Araneidae</taxon>
        <taxon>Caerostris</taxon>
    </lineage>
</organism>